<evidence type="ECO:0000313" key="11">
    <source>
        <dbReference type="EMBL" id="MBK1881066.1"/>
    </source>
</evidence>
<dbReference type="GO" id="GO:0036424">
    <property type="term" value="F:L-phosphoserine phosphatase activity"/>
    <property type="evidence" value="ECO:0007669"/>
    <property type="project" value="TreeGrafter"/>
</dbReference>
<name>A0A934S282_9BACT</name>
<accession>A0A934S282</accession>
<evidence type="ECO:0000256" key="1">
    <source>
        <dbReference type="ARBA" id="ARBA00001946"/>
    </source>
</evidence>
<dbReference type="Gene3D" id="3.40.50.1000">
    <property type="entry name" value="HAD superfamily/HAD-like"/>
    <property type="match status" value="1"/>
</dbReference>
<sequence>MLELYDLVAEGTELTVIPPVEKKGKLIFFDCDCTLASIEGIDELARHSGDAVFEKVSSLTHAAMNGEVALDQVFAIRMDIIRPDQSICDAVSQQYLNNVTPGAKQLIALLKANGWTPVILSGGFAPLIRPLAKELGIDHIEAVPLFLNEDGSYAGYGEDYPTTRNLGKNQVIREWKEAMLPGKVVMVGDGISDLETTPDVDLFIGYGGAVARPRVHQAADHWITNMTDYENIFSVLDTIE</sequence>
<evidence type="ECO:0000256" key="3">
    <source>
        <dbReference type="ARBA" id="ARBA00012640"/>
    </source>
</evidence>
<dbReference type="GO" id="GO:0005737">
    <property type="term" value="C:cytoplasm"/>
    <property type="evidence" value="ECO:0007669"/>
    <property type="project" value="TreeGrafter"/>
</dbReference>
<comment type="pathway">
    <text evidence="2">Amino-acid biosynthesis; L-serine biosynthesis; L-serine from 3-phospho-D-glycerate: step 3/3.</text>
</comment>
<proteinExistence type="predicted"/>
<keyword evidence="7" id="KW-0460">Magnesium</keyword>
<reference evidence="11" key="1">
    <citation type="submission" date="2021-01" db="EMBL/GenBank/DDBJ databases">
        <title>Modified the classification status of verrucomicrobia.</title>
        <authorList>
            <person name="Feng X."/>
        </authorList>
    </citation>
    <scope>NUCLEOTIDE SEQUENCE</scope>
    <source>
        <strain evidence="11">KCTC 22041</strain>
    </source>
</reference>
<evidence type="ECO:0000256" key="5">
    <source>
        <dbReference type="ARBA" id="ARBA00022723"/>
    </source>
</evidence>
<dbReference type="GO" id="GO:0000287">
    <property type="term" value="F:magnesium ion binding"/>
    <property type="evidence" value="ECO:0007669"/>
    <property type="project" value="TreeGrafter"/>
</dbReference>
<dbReference type="EC" id="3.1.3.3" evidence="3"/>
<evidence type="ECO:0000256" key="9">
    <source>
        <dbReference type="ARBA" id="ARBA00048138"/>
    </source>
</evidence>
<comment type="catalytic activity">
    <reaction evidence="9">
        <text>O-phospho-L-serine + H2O = L-serine + phosphate</text>
        <dbReference type="Rhea" id="RHEA:21208"/>
        <dbReference type="ChEBI" id="CHEBI:15377"/>
        <dbReference type="ChEBI" id="CHEBI:33384"/>
        <dbReference type="ChEBI" id="CHEBI:43474"/>
        <dbReference type="ChEBI" id="CHEBI:57524"/>
        <dbReference type="EC" id="3.1.3.3"/>
    </reaction>
</comment>
<dbReference type="SUPFAM" id="SSF56784">
    <property type="entry name" value="HAD-like"/>
    <property type="match status" value="1"/>
</dbReference>
<evidence type="ECO:0000256" key="6">
    <source>
        <dbReference type="ARBA" id="ARBA00022801"/>
    </source>
</evidence>
<comment type="cofactor">
    <cofactor evidence="1">
        <name>Mg(2+)</name>
        <dbReference type="ChEBI" id="CHEBI:18420"/>
    </cofactor>
</comment>
<dbReference type="PANTHER" id="PTHR43344">
    <property type="entry name" value="PHOSPHOSERINE PHOSPHATASE"/>
    <property type="match status" value="1"/>
</dbReference>
<comment type="caution">
    <text evidence="11">The sequence shown here is derived from an EMBL/GenBank/DDBJ whole genome shotgun (WGS) entry which is preliminary data.</text>
</comment>
<gene>
    <name evidence="11" type="ORF">JIN85_01490</name>
</gene>
<dbReference type="InterPro" id="IPR036412">
    <property type="entry name" value="HAD-like_sf"/>
</dbReference>
<evidence type="ECO:0000256" key="4">
    <source>
        <dbReference type="ARBA" id="ARBA00022605"/>
    </source>
</evidence>
<keyword evidence="12" id="KW-1185">Reference proteome</keyword>
<protein>
    <recommendedName>
        <fullName evidence="3">phosphoserine phosphatase</fullName>
        <ecNumber evidence="3">3.1.3.3</ecNumber>
    </recommendedName>
</protein>
<dbReference type="InterPro" id="IPR023214">
    <property type="entry name" value="HAD_sf"/>
</dbReference>
<dbReference type="Proteomes" id="UP000603141">
    <property type="component" value="Unassembled WGS sequence"/>
</dbReference>
<keyword evidence="5" id="KW-0479">Metal-binding</keyword>
<dbReference type="AlphaFoldDB" id="A0A934S282"/>
<keyword evidence="8" id="KW-0718">Serine biosynthesis</keyword>
<evidence type="ECO:0000313" key="12">
    <source>
        <dbReference type="Proteomes" id="UP000603141"/>
    </source>
</evidence>
<dbReference type="Pfam" id="PF12710">
    <property type="entry name" value="HAD"/>
    <property type="match status" value="1"/>
</dbReference>
<dbReference type="Gene3D" id="1.10.150.210">
    <property type="entry name" value="Phosphoserine phosphatase, domain 2"/>
    <property type="match status" value="1"/>
</dbReference>
<evidence type="ECO:0000256" key="7">
    <source>
        <dbReference type="ARBA" id="ARBA00022842"/>
    </source>
</evidence>
<evidence type="ECO:0000256" key="10">
    <source>
        <dbReference type="ARBA" id="ARBA00048523"/>
    </source>
</evidence>
<dbReference type="InterPro" id="IPR050582">
    <property type="entry name" value="HAD-like_SerB"/>
</dbReference>
<keyword evidence="4" id="KW-0028">Amino-acid biosynthesis</keyword>
<dbReference type="PANTHER" id="PTHR43344:SF2">
    <property type="entry name" value="PHOSPHOSERINE PHOSPHATASE"/>
    <property type="match status" value="1"/>
</dbReference>
<evidence type="ECO:0000256" key="2">
    <source>
        <dbReference type="ARBA" id="ARBA00005135"/>
    </source>
</evidence>
<dbReference type="EMBL" id="JAENIJ010000002">
    <property type="protein sequence ID" value="MBK1881066.1"/>
    <property type="molecule type" value="Genomic_DNA"/>
</dbReference>
<comment type="catalytic activity">
    <reaction evidence="10">
        <text>O-phospho-D-serine + H2O = D-serine + phosphate</text>
        <dbReference type="Rhea" id="RHEA:24873"/>
        <dbReference type="ChEBI" id="CHEBI:15377"/>
        <dbReference type="ChEBI" id="CHEBI:35247"/>
        <dbReference type="ChEBI" id="CHEBI:43474"/>
        <dbReference type="ChEBI" id="CHEBI:58680"/>
        <dbReference type="EC" id="3.1.3.3"/>
    </reaction>
</comment>
<keyword evidence="6" id="KW-0378">Hydrolase</keyword>
<evidence type="ECO:0000256" key="8">
    <source>
        <dbReference type="ARBA" id="ARBA00023299"/>
    </source>
</evidence>
<organism evidence="11 12">
    <name type="scientific">Luteolibacter pohnpeiensis</name>
    <dbReference type="NCBI Taxonomy" id="454153"/>
    <lineage>
        <taxon>Bacteria</taxon>
        <taxon>Pseudomonadati</taxon>
        <taxon>Verrucomicrobiota</taxon>
        <taxon>Verrucomicrobiia</taxon>
        <taxon>Verrucomicrobiales</taxon>
        <taxon>Verrucomicrobiaceae</taxon>
        <taxon>Luteolibacter</taxon>
    </lineage>
</organism>
<dbReference type="GO" id="GO:0006564">
    <property type="term" value="P:L-serine biosynthetic process"/>
    <property type="evidence" value="ECO:0007669"/>
    <property type="project" value="UniProtKB-KW"/>
</dbReference>
<dbReference type="NCBIfam" id="TIGR01488">
    <property type="entry name" value="HAD-SF-IB"/>
    <property type="match status" value="1"/>
</dbReference>